<proteinExistence type="predicted"/>
<dbReference type="PANTHER" id="PTHR12461:SF43">
    <property type="entry name" value="HSPB1-ASSOCIATED PROTEIN 1"/>
    <property type="match status" value="1"/>
</dbReference>
<protein>
    <submittedName>
        <fullName evidence="1">Uncharacterized protein</fullName>
    </submittedName>
</protein>
<accession>A0AAV7UMC1</accession>
<reference evidence="1" key="1">
    <citation type="journal article" date="2022" name="bioRxiv">
        <title>Sequencing and chromosome-scale assembly of the giantPleurodeles waltlgenome.</title>
        <authorList>
            <person name="Brown T."/>
            <person name="Elewa A."/>
            <person name="Iarovenko S."/>
            <person name="Subramanian E."/>
            <person name="Araus A.J."/>
            <person name="Petzold A."/>
            <person name="Susuki M."/>
            <person name="Suzuki K.-i.T."/>
            <person name="Hayashi T."/>
            <person name="Toyoda A."/>
            <person name="Oliveira C."/>
            <person name="Osipova E."/>
            <person name="Leigh N.D."/>
            <person name="Simon A."/>
            <person name="Yun M.H."/>
        </authorList>
    </citation>
    <scope>NUCLEOTIDE SEQUENCE</scope>
    <source>
        <strain evidence="1">20211129_DDA</strain>
        <tissue evidence="1">Liver</tissue>
    </source>
</reference>
<evidence type="ECO:0000313" key="2">
    <source>
        <dbReference type="Proteomes" id="UP001066276"/>
    </source>
</evidence>
<comment type="caution">
    <text evidence="1">The sequence shown here is derived from an EMBL/GenBank/DDBJ whole genome shotgun (WGS) entry which is preliminary data.</text>
</comment>
<feature type="non-terminal residue" evidence="1">
    <location>
        <position position="122"/>
    </location>
</feature>
<keyword evidence="2" id="KW-1185">Reference proteome</keyword>
<dbReference type="AlphaFoldDB" id="A0AAV7UMC1"/>
<name>A0AAV7UMC1_PLEWA</name>
<dbReference type="Gene3D" id="2.60.120.650">
    <property type="entry name" value="Cupin"/>
    <property type="match status" value="1"/>
</dbReference>
<dbReference type="SUPFAM" id="SSF51197">
    <property type="entry name" value="Clavaminate synthase-like"/>
    <property type="match status" value="1"/>
</dbReference>
<gene>
    <name evidence="1" type="ORF">NDU88_006883</name>
</gene>
<feature type="non-terminal residue" evidence="1">
    <location>
        <position position="1"/>
    </location>
</feature>
<sequence length="122" mass="14297">GKMAKPFTPEEANNIVMSLDRPAVFSNMVYDWPARHWNAKYLSEKLIGKKIRFRMGKKKADTGIQFETQCCYVDATLEQFLDWSCKKPVFPSPFAPFDSCEYWAYADYKYIAMLMSENTEMF</sequence>
<organism evidence="1 2">
    <name type="scientific">Pleurodeles waltl</name>
    <name type="common">Iberian ribbed newt</name>
    <dbReference type="NCBI Taxonomy" id="8319"/>
    <lineage>
        <taxon>Eukaryota</taxon>
        <taxon>Metazoa</taxon>
        <taxon>Chordata</taxon>
        <taxon>Craniata</taxon>
        <taxon>Vertebrata</taxon>
        <taxon>Euteleostomi</taxon>
        <taxon>Amphibia</taxon>
        <taxon>Batrachia</taxon>
        <taxon>Caudata</taxon>
        <taxon>Salamandroidea</taxon>
        <taxon>Salamandridae</taxon>
        <taxon>Pleurodelinae</taxon>
        <taxon>Pleurodeles</taxon>
    </lineage>
</organism>
<dbReference type="PANTHER" id="PTHR12461">
    <property type="entry name" value="HYPOXIA-INDUCIBLE FACTOR 1 ALPHA INHIBITOR-RELATED"/>
    <property type="match status" value="1"/>
</dbReference>
<dbReference type="EMBL" id="JANPWB010000005">
    <property type="protein sequence ID" value="KAJ1190144.1"/>
    <property type="molecule type" value="Genomic_DNA"/>
</dbReference>
<evidence type="ECO:0000313" key="1">
    <source>
        <dbReference type="EMBL" id="KAJ1190144.1"/>
    </source>
</evidence>
<dbReference type="Proteomes" id="UP001066276">
    <property type="component" value="Chromosome 3_1"/>
</dbReference>